<sequence>CKKRFLTVKPKSEYDLQFTAGGRVFKLAEQWDNNINYNQEQKNNQQQGYKNFQELEKELKVRNNGGRFVYRTKLMSADKCNSCQETEEIDRQIREKEQQYQGILRQIEQGNFTDPEPSESEKNQENNNDNYEDWQRKDHQ</sequence>
<evidence type="ECO:0000313" key="2">
    <source>
        <dbReference type="Proteomes" id="UP000789366"/>
    </source>
</evidence>
<dbReference type="EMBL" id="CAJVPW010017237">
    <property type="protein sequence ID" value="CAG8675687.1"/>
    <property type="molecule type" value="Genomic_DNA"/>
</dbReference>
<protein>
    <submittedName>
        <fullName evidence="1">8460_t:CDS:1</fullName>
    </submittedName>
</protein>
<proteinExistence type="predicted"/>
<name>A0ACA9NU18_9GLOM</name>
<feature type="non-terminal residue" evidence="1">
    <location>
        <position position="1"/>
    </location>
</feature>
<comment type="caution">
    <text evidence="1">The sequence shown here is derived from an EMBL/GenBank/DDBJ whole genome shotgun (WGS) entry which is preliminary data.</text>
</comment>
<evidence type="ECO:0000313" key="1">
    <source>
        <dbReference type="EMBL" id="CAG8675687.1"/>
    </source>
</evidence>
<reference evidence="1" key="1">
    <citation type="submission" date="2021-06" db="EMBL/GenBank/DDBJ databases">
        <authorList>
            <person name="Kallberg Y."/>
            <person name="Tangrot J."/>
            <person name="Rosling A."/>
        </authorList>
    </citation>
    <scope>NUCLEOTIDE SEQUENCE</scope>
    <source>
        <strain evidence="1">28 12/20/2015</strain>
    </source>
</reference>
<dbReference type="Proteomes" id="UP000789366">
    <property type="component" value="Unassembled WGS sequence"/>
</dbReference>
<organism evidence="1 2">
    <name type="scientific">Cetraspora pellucida</name>
    <dbReference type="NCBI Taxonomy" id="1433469"/>
    <lineage>
        <taxon>Eukaryota</taxon>
        <taxon>Fungi</taxon>
        <taxon>Fungi incertae sedis</taxon>
        <taxon>Mucoromycota</taxon>
        <taxon>Glomeromycotina</taxon>
        <taxon>Glomeromycetes</taxon>
        <taxon>Diversisporales</taxon>
        <taxon>Gigasporaceae</taxon>
        <taxon>Cetraspora</taxon>
    </lineage>
</organism>
<gene>
    <name evidence="1" type="ORF">SPELUC_LOCUS9894</name>
</gene>
<accession>A0ACA9NU18</accession>
<keyword evidence="2" id="KW-1185">Reference proteome</keyword>